<dbReference type="AlphaFoldDB" id="A0A150J3L3"/>
<accession>A0A150J3L3</accession>
<proteinExistence type="predicted"/>
<gene>
    <name evidence="1" type="ORF">AMQ74_00986</name>
</gene>
<comment type="caution">
    <text evidence="1">The sequence shown here is derived from an EMBL/GenBank/DDBJ whole genome shotgun (WGS) entry which is preliminary data.</text>
</comment>
<evidence type="ECO:0000313" key="2">
    <source>
        <dbReference type="Proteomes" id="UP000075578"/>
    </source>
</evidence>
<sequence length="826" mass="94750">MGKQYGIPESVEKELIRTIPSPDSKWNYREVENDWGVDISDFFFVPTFMEAFGYVEIDTDSDAQIEAELIVLGPAAVWIREKKILQTRGPFGYVEPYRVPLRLELEKGLNPLFIRCSMVGWRETRIVMGIRLVEAKNDIRWSIPTGSCSPIEWEETLQVLSAVQIQKFSFPEGYIDIRGKNLADLDIQATIALQKEIVSENKIQNRDPIVIGTFLPKQNDVWNWIPSREYYEKRKEYPRYSPLTICFKKKKIDPIQIKREVFLPDPDYRFTSYGEYEERKKEALEVISLQRFDLMGALARIERGETQEIGDPALSVSLDFLKKRKDCADFHALALVVALYRFGTQGKIPTKEAEAIQDTLLSFKFWHDEPGVDAMCWFTENHQIIFHTAAYLAGSLFPYAKFKNSQRTGKELSKLAGNRILRWIGPRFSGGYSEWDSNTYLAMDIYALLALVEYAPSERIQRWADALLQKTFFMIACHSLQGSHGCSHGRCYVNGLKTSRVESTSALQRIAWGMGGFDCETWSMGMMALSEKFKLHPLIRRLAIEPLPILETKVHSYGTYHLRTDLREGTWEVDTICRRTQEYLLSAALDLRPGDPGIQEHLWQMTFGPEAVIFTNWPGNGQEHGNARPNFWAGSARLPRVVMEGRCIVCLYDPDFQGGLGYGHAYFPRDSFDEVRFHDEWVFARYGKGYAALRGDSPIGMTEHGKHAGQELRSKNGGRAWLAVAGSKEEDGSFEEFQKSLVSSSVRMEPGFFHGKIPQGKEIQYSWTGPILIEGKEWTPRFSNHYENIFTQMPLHSKALLMEWKGEKAQFSLDLRSKRTRCAITD</sequence>
<reference evidence="1 2" key="1">
    <citation type="journal article" date="2016" name="ISME J.">
        <title>Chasing the elusive Euryarchaeota class WSA2: genomes reveal a uniquely fastidious methyl-reducing methanogen.</title>
        <authorList>
            <person name="Nobu M.K."/>
            <person name="Narihiro T."/>
            <person name="Kuroda K."/>
            <person name="Mei R."/>
            <person name="Liu W.T."/>
        </authorList>
    </citation>
    <scope>NUCLEOTIDE SEQUENCE [LARGE SCALE GENOMIC DNA]</scope>
    <source>
        <strain evidence="1">U1lsi0528_Bin089</strain>
    </source>
</reference>
<evidence type="ECO:0000313" key="1">
    <source>
        <dbReference type="EMBL" id="KYC51810.1"/>
    </source>
</evidence>
<dbReference type="Proteomes" id="UP000075578">
    <property type="component" value="Unassembled WGS sequence"/>
</dbReference>
<dbReference type="EMBL" id="LNGD01000053">
    <property type="protein sequence ID" value="KYC51810.1"/>
    <property type="molecule type" value="Genomic_DNA"/>
</dbReference>
<name>A0A150J3L3_9EURY</name>
<protein>
    <submittedName>
        <fullName evidence="1">Uncharacterized protein</fullName>
    </submittedName>
</protein>
<organism evidence="1 2">
    <name type="scientific">Candidatus Methanofastidiosum methylothiophilum</name>
    <dbReference type="NCBI Taxonomy" id="1705564"/>
    <lineage>
        <taxon>Archaea</taxon>
        <taxon>Methanobacteriati</taxon>
        <taxon>Methanobacteriota</taxon>
        <taxon>Stenosarchaea group</taxon>
        <taxon>Candidatus Methanofastidiosia</taxon>
        <taxon>Candidatus Methanofastidiosales</taxon>
        <taxon>Candidatus Methanofastidiosaceae</taxon>
        <taxon>Candidatus Methanofastidiosum</taxon>
    </lineage>
</organism>